<organism evidence="2 3">
    <name type="scientific">Cercophora newfieldiana</name>
    <dbReference type="NCBI Taxonomy" id="92897"/>
    <lineage>
        <taxon>Eukaryota</taxon>
        <taxon>Fungi</taxon>
        <taxon>Dikarya</taxon>
        <taxon>Ascomycota</taxon>
        <taxon>Pezizomycotina</taxon>
        <taxon>Sordariomycetes</taxon>
        <taxon>Sordariomycetidae</taxon>
        <taxon>Sordariales</taxon>
        <taxon>Lasiosphaeriaceae</taxon>
        <taxon>Cercophora</taxon>
    </lineage>
</organism>
<comment type="caution">
    <text evidence="2">The sequence shown here is derived from an EMBL/GenBank/DDBJ whole genome shotgun (WGS) entry which is preliminary data.</text>
</comment>
<keyword evidence="3" id="KW-1185">Reference proteome</keyword>
<dbReference type="EMBL" id="JAULSV010000002">
    <property type="protein sequence ID" value="KAK0651962.1"/>
    <property type="molecule type" value="Genomic_DNA"/>
</dbReference>
<accession>A0AA39YG10</accession>
<dbReference type="Proteomes" id="UP001174936">
    <property type="component" value="Unassembled WGS sequence"/>
</dbReference>
<proteinExistence type="predicted"/>
<name>A0AA39YG10_9PEZI</name>
<gene>
    <name evidence="2" type="ORF">B0T16DRAFT_91314</name>
</gene>
<evidence type="ECO:0000256" key="1">
    <source>
        <dbReference type="SAM" id="MobiDB-lite"/>
    </source>
</evidence>
<reference evidence="2" key="1">
    <citation type="submission" date="2023-06" db="EMBL/GenBank/DDBJ databases">
        <title>Genome-scale phylogeny and comparative genomics of the fungal order Sordariales.</title>
        <authorList>
            <consortium name="Lawrence Berkeley National Laboratory"/>
            <person name="Hensen N."/>
            <person name="Bonometti L."/>
            <person name="Westerberg I."/>
            <person name="Brannstrom I.O."/>
            <person name="Guillou S."/>
            <person name="Cros-Aarteil S."/>
            <person name="Calhoun S."/>
            <person name="Haridas S."/>
            <person name="Kuo A."/>
            <person name="Mondo S."/>
            <person name="Pangilinan J."/>
            <person name="Riley R."/>
            <person name="Labutti K."/>
            <person name="Andreopoulos B."/>
            <person name="Lipzen A."/>
            <person name="Chen C."/>
            <person name="Yanf M."/>
            <person name="Daum C."/>
            <person name="Ng V."/>
            <person name="Clum A."/>
            <person name="Steindorff A."/>
            <person name="Ohm R."/>
            <person name="Martin F."/>
            <person name="Silar P."/>
            <person name="Natvig D."/>
            <person name="Lalanne C."/>
            <person name="Gautier V."/>
            <person name="Ament-Velasquez S.L."/>
            <person name="Kruys A."/>
            <person name="Hutchinson M.I."/>
            <person name="Powell A.J."/>
            <person name="Barry K."/>
            <person name="Miller A.N."/>
            <person name="Grigoriev I.V."/>
            <person name="Debuchy R."/>
            <person name="Gladieux P."/>
            <person name="Thoren M.H."/>
            <person name="Johannesson H."/>
        </authorList>
    </citation>
    <scope>NUCLEOTIDE SEQUENCE</scope>
    <source>
        <strain evidence="2">SMH2532-1</strain>
    </source>
</reference>
<feature type="region of interest" description="Disordered" evidence="1">
    <location>
        <begin position="16"/>
        <end position="38"/>
    </location>
</feature>
<dbReference type="AlphaFoldDB" id="A0AA39YG10"/>
<protein>
    <submittedName>
        <fullName evidence="2">Uncharacterized protein</fullName>
    </submittedName>
</protein>
<evidence type="ECO:0000313" key="3">
    <source>
        <dbReference type="Proteomes" id="UP001174936"/>
    </source>
</evidence>
<sequence length="167" mass="18624">MRCQPRTYPPPVKIQQTKKTIRPQDAMPRHPSVNVRPRPCQLLSPHPQMLSPRGTCHPGPSMPCHAQSEILNKSINDLRPRRANRIPDAGPSVRAEHASAVVIAPSRKHWNQANILFIPCLDPMLQQLQYFNDVTSLLLPARPLPEKKICLQVLRAGYAGGAITACQ</sequence>
<evidence type="ECO:0000313" key="2">
    <source>
        <dbReference type="EMBL" id="KAK0651962.1"/>
    </source>
</evidence>